<dbReference type="InterPro" id="IPR007351">
    <property type="entry name" value="YjbR"/>
</dbReference>
<dbReference type="InterPro" id="IPR038056">
    <property type="entry name" value="YjbR-like_sf"/>
</dbReference>
<organism evidence="1 2">
    <name type="scientific">Vibrio neptunius</name>
    <dbReference type="NCBI Taxonomy" id="170651"/>
    <lineage>
        <taxon>Bacteria</taxon>
        <taxon>Pseudomonadati</taxon>
        <taxon>Pseudomonadota</taxon>
        <taxon>Gammaproteobacteria</taxon>
        <taxon>Vibrionales</taxon>
        <taxon>Vibrionaceae</taxon>
        <taxon>Vibrio</taxon>
    </lineage>
</organism>
<reference evidence="1 2" key="1">
    <citation type="submission" date="2021-02" db="EMBL/GenBank/DDBJ databases">
        <title>Draft Genome Sequences of 5 Vibrio neptunius Strains Isolated From of Bivalve Hatcheries.</title>
        <authorList>
            <person name="Galvis F."/>
            <person name="Barja J.L."/>
            <person name="Lemos M.L."/>
            <person name="Balado M."/>
        </authorList>
    </citation>
    <scope>NUCLEOTIDE SEQUENCE [LARGE SCALE GENOMIC DNA]</scope>
    <source>
        <strain evidence="1 2">PP-145.98</strain>
    </source>
</reference>
<accession>A0ABS3A7V1</accession>
<sequence>MDNKQLSDYLDTFMSVESSYPFGPEARVYKVRDKMFAILSMREGREYVTVKVKPADGEVLTSQFADITPGYHTNKKHWVTVYYPGDVEDGLIQDLCERSYALIVSKLPKAQRVILGFD</sequence>
<name>A0ABS3A7V1_9VIBR</name>
<dbReference type="EMBL" id="JAFHLB010000019">
    <property type="protein sequence ID" value="MBN3578947.1"/>
    <property type="molecule type" value="Genomic_DNA"/>
</dbReference>
<gene>
    <name evidence="1" type="ORF">JYA62_14855</name>
</gene>
<comment type="caution">
    <text evidence="1">The sequence shown here is derived from an EMBL/GenBank/DDBJ whole genome shotgun (WGS) entry which is preliminary data.</text>
</comment>
<dbReference type="SUPFAM" id="SSF142906">
    <property type="entry name" value="YjbR-like"/>
    <property type="match status" value="1"/>
</dbReference>
<proteinExistence type="predicted"/>
<dbReference type="Gene3D" id="3.90.1150.30">
    <property type="match status" value="1"/>
</dbReference>
<dbReference type="Proteomes" id="UP000779070">
    <property type="component" value="Unassembled WGS sequence"/>
</dbReference>
<dbReference type="PANTHER" id="PTHR35145:SF1">
    <property type="entry name" value="CYTOPLASMIC PROTEIN"/>
    <property type="match status" value="1"/>
</dbReference>
<dbReference type="Pfam" id="PF04237">
    <property type="entry name" value="YjbR"/>
    <property type="match status" value="1"/>
</dbReference>
<evidence type="ECO:0000313" key="1">
    <source>
        <dbReference type="EMBL" id="MBN3578947.1"/>
    </source>
</evidence>
<dbReference type="GO" id="GO:0003677">
    <property type="term" value="F:DNA binding"/>
    <property type="evidence" value="ECO:0007669"/>
    <property type="project" value="UniProtKB-KW"/>
</dbReference>
<dbReference type="InterPro" id="IPR058532">
    <property type="entry name" value="YjbR/MT2646/Rv2570-like"/>
</dbReference>
<dbReference type="PANTHER" id="PTHR35145">
    <property type="entry name" value="CYTOPLASMIC PROTEIN-RELATED"/>
    <property type="match status" value="1"/>
</dbReference>
<keyword evidence="2" id="KW-1185">Reference proteome</keyword>
<keyword evidence="1" id="KW-0238">DNA-binding</keyword>
<protein>
    <submittedName>
        <fullName evidence="1">MmcQ/YjbR family DNA-binding protein</fullName>
    </submittedName>
</protein>
<dbReference type="RefSeq" id="WP_206371029.1">
    <property type="nucleotide sequence ID" value="NZ_CAWPTM010000089.1"/>
</dbReference>
<evidence type="ECO:0000313" key="2">
    <source>
        <dbReference type="Proteomes" id="UP000779070"/>
    </source>
</evidence>